<proteinExistence type="predicted"/>
<evidence type="ECO:0000256" key="1">
    <source>
        <dbReference type="ARBA" id="ARBA00022729"/>
    </source>
</evidence>
<keyword evidence="1 3" id="KW-0732">Signal</keyword>
<organism evidence="5 6">
    <name type="scientific">Fusibacter tunisiensis</name>
    <dbReference type="NCBI Taxonomy" id="1008308"/>
    <lineage>
        <taxon>Bacteria</taxon>
        <taxon>Bacillati</taxon>
        <taxon>Bacillota</taxon>
        <taxon>Clostridia</taxon>
        <taxon>Eubacteriales</taxon>
        <taxon>Eubacteriales Family XII. Incertae Sedis</taxon>
        <taxon>Fusibacter</taxon>
    </lineage>
</organism>
<dbReference type="InterPro" id="IPR032812">
    <property type="entry name" value="SbsA_Ig"/>
</dbReference>
<dbReference type="Gene3D" id="2.60.40.1220">
    <property type="match status" value="3"/>
</dbReference>
<dbReference type="InterPro" id="IPR001119">
    <property type="entry name" value="SLH_dom"/>
</dbReference>
<keyword evidence="2" id="KW-0677">Repeat</keyword>
<dbReference type="EMBL" id="JAFBDT010000002">
    <property type="protein sequence ID" value="MBM7560919.1"/>
    <property type="molecule type" value="Genomic_DNA"/>
</dbReference>
<evidence type="ECO:0000256" key="3">
    <source>
        <dbReference type="SAM" id="SignalP"/>
    </source>
</evidence>
<name>A0ABS2MNE9_9FIRM</name>
<dbReference type="PROSITE" id="PS51272">
    <property type="entry name" value="SLH"/>
    <property type="match status" value="1"/>
</dbReference>
<dbReference type="Proteomes" id="UP000767854">
    <property type="component" value="Unassembled WGS sequence"/>
</dbReference>
<feature type="chain" id="PRO_5046385117" description="SLH domain-containing protein" evidence="3">
    <location>
        <begin position="23"/>
        <end position="935"/>
    </location>
</feature>
<reference evidence="5 6" key="1">
    <citation type="submission" date="2021-01" db="EMBL/GenBank/DDBJ databases">
        <title>Genomic Encyclopedia of Type Strains, Phase IV (KMG-IV): sequencing the most valuable type-strain genomes for metagenomic binning, comparative biology and taxonomic classification.</title>
        <authorList>
            <person name="Goeker M."/>
        </authorList>
    </citation>
    <scope>NUCLEOTIDE SEQUENCE [LARGE SCALE GENOMIC DNA]</scope>
    <source>
        <strain evidence="5 6">DSM 24436</strain>
    </source>
</reference>
<evidence type="ECO:0000256" key="2">
    <source>
        <dbReference type="ARBA" id="ARBA00022737"/>
    </source>
</evidence>
<evidence type="ECO:0000313" key="5">
    <source>
        <dbReference type="EMBL" id="MBM7560919.1"/>
    </source>
</evidence>
<dbReference type="RefSeq" id="WP_204661733.1">
    <property type="nucleotide sequence ID" value="NZ_JAFBDT010000002.1"/>
</dbReference>
<feature type="domain" description="SLH" evidence="4">
    <location>
        <begin position="79"/>
        <end position="143"/>
    </location>
</feature>
<evidence type="ECO:0000313" key="6">
    <source>
        <dbReference type="Proteomes" id="UP000767854"/>
    </source>
</evidence>
<gene>
    <name evidence="5" type="ORF">JOC49_000433</name>
</gene>
<protein>
    <recommendedName>
        <fullName evidence="4">SLH domain-containing protein</fullName>
    </recommendedName>
</protein>
<sequence>MKKVLSLVLAFVLVLGMVPVFANDMTPETAFDALKGYEFVDGDENGNPMLDEVLKREELAKIYATVANLKAEALAWESAPDYEDADQISEWAVPYVAYAQENGWMIGDGTPNTFRPLDPVSGQELLVAMLRVLGYEEEAGDWANVPTFAEEVGINFASIAEVTRGDVFVTLYSTVAEVQGEDGLTLVQRQGKEEVPVVITDLEVVGDVVADNLGEVEVTFNNMIDEDELDKANFSIAGVTIKSVALLEDGMTVRITIDGELENQTAYELEIAEITDVNAFVLEDVVKAFTANDFAAPVVESVTVKGNKKIEVVFSEPVDENTAGILSNYRIDDKLFGSTIKAVGRTVSFELTSRLADGVHTVSASTNITDLAGFKVVSNNTQIVVAEDKVAPELVSFYDATQQVVMVVFSEPVEKNFTVSSVGTPGAYTTEDDVTFKLTFDALPLAGTEITLKGVTDFYGNEADDLKFSVIPEIDLVRPEVTSVSVEDQGELLITFTKKIDLATGTVTIKDEDGDAVALNALAYNTNTAGDIETQLVVTATAATGFASGEFTIEVKDFEDKTPQENKMVPYSSALEIADLTKPVITTGKVTYAPATDEANGALYIEFSEKVDAATALDKANYSFVQEVAGVDSPVALGKANTVSLLGNGKTVKIVIPKVAAASLTAGEYKIETVTIMNVTDLAGNKMVSAVIVPADFTGEVDLTVTNARAVATDKVRFDIQENINPATLSPSDFVVTYDHDADNATEDKTIVVINATYNSTYDYIELTLNEKLTTSAKVGTATPYIKVIARNLADIYGNKVQDPQANVEIKDAIAPTAVKVASATFDTTTTKAVIVVNLTENLDTPDTTVVSNIVLDINGELVTPVVSYTPENTTVGSEAPAKLTFTYDGYADGTNLVGKAYSLKFYENVNYADNAAVANELADFEFSGTLKLAE</sequence>
<dbReference type="Pfam" id="PF13205">
    <property type="entry name" value="Big_5"/>
    <property type="match status" value="2"/>
</dbReference>
<comment type="caution">
    <text evidence="5">The sequence shown here is derived from an EMBL/GenBank/DDBJ whole genome shotgun (WGS) entry which is preliminary data.</text>
</comment>
<accession>A0ABS2MNE9</accession>
<dbReference type="InterPro" id="IPR014755">
    <property type="entry name" value="Cu-Rt/internalin_Ig-like"/>
</dbReference>
<dbReference type="Pfam" id="PF00395">
    <property type="entry name" value="SLH"/>
    <property type="match status" value="1"/>
</dbReference>
<feature type="signal peptide" evidence="3">
    <location>
        <begin position="1"/>
        <end position="22"/>
    </location>
</feature>
<evidence type="ECO:0000259" key="4">
    <source>
        <dbReference type="PROSITE" id="PS51272"/>
    </source>
</evidence>
<keyword evidence="6" id="KW-1185">Reference proteome</keyword>